<evidence type="ECO:0000313" key="9">
    <source>
        <dbReference type="Proteomes" id="UP000015101"/>
    </source>
</evidence>
<evidence type="ECO:0000256" key="4">
    <source>
        <dbReference type="ARBA" id="ARBA00022912"/>
    </source>
</evidence>
<dbReference type="InterPro" id="IPR020422">
    <property type="entry name" value="TYR_PHOSPHATASE_DUAL_dom"/>
</dbReference>
<dbReference type="PROSITE" id="PS50056">
    <property type="entry name" value="TYR_PHOSPHATASE_2"/>
    <property type="match status" value="1"/>
</dbReference>
<dbReference type="KEGG" id="hro:HELRODRAFT_78741"/>
<name>T1G3F2_HELRO</name>
<reference evidence="8" key="3">
    <citation type="submission" date="2015-06" db="UniProtKB">
        <authorList>
            <consortium name="EnsemblMetazoa"/>
        </authorList>
    </citation>
    <scope>IDENTIFICATION</scope>
</reference>
<dbReference type="EMBL" id="KB096457">
    <property type="protein sequence ID" value="ESO04773.1"/>
    <property type="molecule type" value="Genomic_DNA"/>
</dbReference>
<dbReference type="GO" id="GO:0007165">
    <property type="term" value="P:signal transduction"/>
    <property type="evidence" value="ECO:0000318"/>
    <property type="project" value="GO_Central"/>
</dbReference>
<dbReference type="GO" id="GO:0005829">
    <property type="term" value="C:cytosol"/>
    <property type="evidence" value="ECO:0000318"/>
    <property type="project" value="GO_Central"/>
</dbReference>
<evidence type="ECO:0000259" key="6">
    <source>
        <dbReference type="PROSITE" id="PS50056"/>
    </source>
</evidence>
<evidence type="ECO:0000313" key="8">
    <source>
        <dbReference type="EnsemblMetazoa" id="HelroP78741"/>
    </source>
</evidence>
<sequence>GSKEAAESHSTLKSFNITHVLNVTEEIDIRYDKKLRIKSLKIPIKDSNFYDIASQFEGAFSFIDNALLGDSKNAVLVHCYYGVSRSSTIVIAYLMYREGLSLDDAYRYLRHVRPKIRPNDGFMKQLQSYDKQLFEAVQLLTQSQ</sequence>
<dbReference type="GO" id="GO:0005737">
    <property type="term" value="C:cytoplasm"/>
    <property type="evidence" value="ECO:0000318"/>
    <property type="project" value="GO_Central"/>
</dbReference>
<dbReference type="CTD" id="20215600"/>
<reference evidence="7 9" key="2">
    <citation type="journal article" date="2013" name="Nature">
        <title>Insights into bilaterian evolution from three spiralian genomes.</title>
        <authorList>
            <person name="Simakov O."/>
            <person name="Marletaz F."/>
            <person name="Cho S.J."/>
            <person name="Edsinger-Gonzales E."/>
            <person name="Havlak P."/>
            <person name="Hellsten U."/>
            <person name="Kuo D.H."/>
            <person name="Larsson T."/>
            <person name="Lv J."/>
            <person name="Arendt D."/>
            <person name="Savage R."/>
            <person name="Osoegawa K."/>
            <person name="de Jong P."/>
            <person name="Grimwood J."/>
            <person name="Chapman J.A."/>
            <person name="Shapiro H."/>
            <person name="Aerts A."/>
            <person name="Otillar R.P."/>
            <person name="Terry A.Y."/>
            <person name="Boore J.L."/>
            <person name="Grigoriev I.V."/>
            <person name="Lindberg D.R."/>
            <person name="Seaver E.C."/>
            <person name="Weisblat D.A."/>
            <person name="Putnam N.H."/>
            <person name="Rokhsar D.S."/>
        </authorList>
    </citation>
    <scope>NUCLEOTIDE SEQUENCE</scope>
</reference>
<dbReference type="InterPro" id="IPR000387">
    <property type="entry name" value="Tyr_Pase_dom"/>
</dbReference>
<dbReference type="PROSITE" id="PS50054">
    <property type="entry name" value="TYR_PHOSPHATASE_DUAL"/>
    <property type="match status" value="1"/>
</dbReference>
<dbReference type="EC" id="3.1.3.48" evidence="2"/>
<dbReference type="Proteomes" id="UP000015101">
    <property type="component" value="Unassembled WGS sequence"/>
</dbReference>
<dbReference type="PANTHER" id="PTHR10159:SF519">
    <property type="entry name" value="DUAL SPECIFICITY PROTEIN PHOSPHATASE MPK3"/>
    <property type="match status" value="1"/>
</dbReference>
<protein>
    <recommendedName>
        <fullName evidence="2">protein-tyrosine-phosphatase</fullName>
        <ecNumber evidence="2">3.1.3.48</ecNumber>
    </recommendedName>
</protein>
<dbReference type="OrthoDB" id="10252009at2759"/>
<dbReference type="OMA" id="HFEECIN"/>
<dbReference type="InParanoid" id="T1G3F2"/>
<proteinExistence type="inferred from homology"/>
<dbReference type="eggNOG" id="KOG1717">
    <property type="taxonomic scope" value="Eukaryota"/>
</dbReference>
<keyword evidence="9" id="KW-1185">Reference proteome</keyword>
<evidence type="ECO:0000256" key="2">
    <source>
        <dbReference type="ARBA" id="ARBA00013064"/>
    </source>
</evidence>
<gene>
    <name evidence="8" type="primary">20215600</name>
    <name evidence="7" type="ORF">HELRODRAFT_78741</name>
</gene>
<dbReference type="Gene3D" id="3.90.190.10">
    <property type="entry name" value="Protein tyrosine phosphatase superfamily"/>
    <property type="match status" value="1"/>
</dbReference>
<dbReference type="AlphaFoldDB" id="T1G3F2"/>
<reference evidence="9" key="1">
    <citation type="submission" date="2012-12" db="EMBL/GenBank/DDBJ databases">
        <authorList>
            <person name="Hellsten U."/>
            <person name="Grimwood J."/>
            <person name="Chapman J.A."/>
            <person name="Shapiro H."/>
            <person name="Aerts A."/>
            <person name="Otillar R.P."/>
            <person name="Terry A.Y."/>
            <person name="Boore J.L."/>
            <person name="Simakov O."/>
            <person name="Marletaz F."/>
            <person name="Cho S.-J."/>
            <person name="Edsinger-Gonzales E."/>
            <person name="Havlak P."/>
            <person name="Kuo D.-H."/>
            <person name="Larsson T."/>
            <person name="Lv J."/>
            <person name="Arendt D."/>
            <person name="Savage R."/>
            <person name="Osoegawa K."/>
            <person name="de Jong P."/>
            <person name="Lindberg D.R."/>
            <person name="Seaver E.C."/>
            <person name="Weisblat D.A."/>
            <person name="Putnam N.H."/>
            <person name="Grigoriev I.V."/>
            <person name="Rokhsar D.S."/>
        </authorList>
    </citation>
    <scope>NUCLEOTIDE SEQUENCE</scope>
</reference>
<keyword evidence="3" id="KW-0378">Hydrolase</keyword>
<dbReference type="PROSITE" id="PS00383">
    <property type="entry name" value="TYR_PHOSPHATASE_1"/>
    <property type="match status" value="1"/>
</dbReference>
<dbReference type="Pfam" id="PF00782">
    <property type="entry name" value="DSPc"/>
    <property type="match status" value="1"/>
</dbReference>
<dbReference type="GeneID" id="20215600"/>
<feature type="domain" description="Tyrosine-protein phosphatase" evidence="5">
    <location>
        <begin position="1"/>
        <end position="135"/>
    </location>
</feature>
<dbReference type="GO" id="GO:0008330">
    <property type="term" value="F:protein tyrosine/threonine phosphatase activity"/>
    <property type="evidence" value="ECO:0000318"/>
    <property type="project" value="GO_Central"/>
</dbReference>
<dbReference type="HOGENOM" id="CLU_027074_11_6_1"/>
<comment type="similarity">
    <text evidence="1">Belongs to the protein-tyrosine phosphatase family. Non-receptor class dual specificity subfamily.</text>
</comment>
<dbReference type="InterPro" id="IPR029021">
    <property type="entry name" value="Prot-tyrosine_phosphatase-like"/>
</dbReference>
<dbReference type="EMBL" id="AMQM01004216">
    <property type="status" value="NOT_ANNOTATED_CDS"/>
    <property type="molecule type" value="Genomic_DNA"/>
</dbReference>
<dbReference type="SUPFAM" id="SSF52799">
    <property type="entry name" value="(Phosphotyrosine protein) phosphatases II"/>
    <property type="match status" value="1"/>
</dbReference>
<dbReference type="InterPro" id="IPR016130">
    <property type="entry name" value="Tyr_Pase_AS"/>
</dbReference>
<dbReference type="CDD" id="cd14498">
    <property type="entry name" value="DSP"/>
    <property type="match status" value="1"/>
</dbReference>
<dbReference type="SMART" id="SM00195">
    <property type="entry name" value="DSPc"/>
    <property type="match status" value="1"/>
</dbReference>
<dbReference type="RefSeq" id="XP_009017352.1">
    <property type="nucleotide sequence ID" value="XM_009019104.1"/>
</dbReference>
<evidence type="ECO:0000313" key="7">
    <source>
        <dbReference type="EMBL" id="ESO04773.1"/>
    </source>
</evidence>
<evidence type="ECO:0000259" key="5">
    <source>
        <dbReference type="PROSITE" id="PS50054"/>
    </source>
</evidence>
<dbReference type="InterPro" id="IPR000340">
    <property type="entry name" value="Dual-sp_phosphatase_cat-dom"/>
</dbReference>
<dbReference type="GO" id="GO:0033550">
    <property type="term" value="F:MAP kinase tyrosine phosphatase activity"/>
    <property type="evidence" value="ECO:0000318"/>
    <property type="project" value="GO_Central"/>
</dbReference>
<dbReference type="GO" id="GO:0017017">
    <property type="term" value="F:MAP kinase tyrosine/serine/threonine phosphatase activity"/>
    <property type="evidence" value="ECO:0000318"/>
    <property type="project" value="GO_Central"/>
</dbReference>
<feature type="domain" description="Tyrosine specific protein phosphatases" evidence="6">
    <location>
        <begin position="47"/>
        <end position="114"/>
    </location>
</feature>
<dbReference type="STRING" id="6412.T1G3F2"/>
<dbReference type="PANTHER" id="PTHR10159">
    <property type="entry name" value="DUAL SPECIFICITY PROTEIN PHOSPHATASE"/>
    <property type="match status" value="1"/>
</dbReference>
<organism evidence="8 9">
    <name type="scientific">Helobdella robusta</name>
    <name type="common">Californian leech</name>
    <dbReference type="NCBI Taxonomy" id="6412"/>
    <lineage>
        <taxon>Eukaryota</taxon>
        <taxon>Metazoa</taxon>
        <taxon>Spiralia</taxon>
        <taxon>Lophotrochozoa</taxon>
        <taxon>Annelida</taxon>
        <taxon>Clitellata</taxon>
        <taxon>Hirudinea</taxon>
        <taxon>Rhynchobdellida</taxon>
        <taxon>Glossiphoniidae</taxon>
        <taxon>Helobdella</taxon>
    </lineage>
</organism>
<dbReference type="GO" id="GO:0070373">
    <property type="term" value="P:negative regulation of ERK1 and ERK2 cascade"/>
    <property type="evidence" value="ECO:0000318"/>
    <property type="project" value="GO_Central"/>
</dbReference>
<evidence type="ECO:0000256" key="1">
    <source>
        <dbReference type="ARBA" id="ARBA00008601"/>
    </source>
</evidence>
<dbReference type="EnsemblMetazoa" id="HelroT78741">
    <property type="protein sequence ID" value="HelroP78741"/>
    <property type="gene ID" value="HelroG78741"/>
</dbReference>
<keyword evidence="4" id="KW-0904">Protein phosphatase</keyword>
<accession>T1G3F2</accession>
<evidence type="ECO:0000256" key="3">
    <source>
        <dbReference type="ARBA" id="ARBA00022801"/>
    </source>
</evidence>